<proteinExistence type="predicted"/>
<organism evidence="3 4">
    <name type="scientific">Arenibacter certesii</name>
    <dbReference type="NCBI Taxonomy" id="228955"/>
    <lineage>
        <taxon>Bacteria</taxon>
        <taxon>Pseudomonadati</taxon>
        <taxon>Bacteroidota</taxon>
        <taxon>Flavobacteriia</taxon>
        <taxon>Flavobacteriales</taxon>
        <taxon>Flavobacteriaceae</taxon>
        <taxon>Arenibacter</taxon>
    </lineage>
</organism>
<feature type="modified residue" description="4-aspartylphosphate" evidence="1">
    <location>
        <position position="61"/>
    </location>
</feature>
<dbReference type="PANTHER" id="PTHR44520">
    <property type="entry name" value="RESPONSE REGULATOR RCP1-RELATED"/>
    <property type="match status" value="1"/>
</dbReference>
<protein>
    <submittedName>
        <fullName evidence="3">Response regulator</fullName>
    </submittedName>
</protein>
<dbReference type="PROSITE" id="PS50110">
    <property type="entry name" value="RESPONSE_REGULATORY"/>
    <property type="match status" value="1"/>
</dbReference>
<dbReference type="SMART" id="SM00448">
    <property type="entry name" value="REC"/>
    <property type="match status" value="1"/>
</dbReference>
<dbReference type="InterPro" id="IPR001789">
    <property type="entry name" value="Sig_transdc_resp-reg_receiver"/>
</dbReference>
<evidence type="ECO:0000259" key="2">
    <source>
        <dbReference type="PROSITE" id="PS50110"/>
    </source>
</evidence>
<feature type="domain" description="Response regulatory" evidence="2">
    <location>
        <begin position="7"/>
        <end position="128"/>
    </location>
</feature>
<reference evidence="3" key="2">
    <citation type="submission" date="2020-09" db="EMBL/GenBank/DDBJ databases">
        <authorList>
            <person name="Sun Q."/>
            <person name="Kim S."/>
        </authorList>
    </citation>
    <scope>NUCLEOTIDE SEQUENCE</scope>
    <source>
        <strain evidence="3">KCTC 12113</strain>
    </source>
</reference>
<name>A0A918IQ19_9FLAO</name>
<keyword evidence="1" id="KW-0597">Phosphoprotein</keyword>
<keyword evidence="4" id="KW-1185">Reference proteome</keyword>
<dbReference type="SUPFAM" id="SSF52172">
    <property type="entry name" value="CheY-like"/>
    <property type="match status" value="1"/>
</dbReference>
<evidence type="ECO:0000313" key="4">
    <source>
        <dbReference type="Proteomes" id="UP000634668"/>
    </source>
</evidence>
<dbReference type="InterPro" id="IPR052893">
    <property type="entry name" value="TCS_response_regulator"/>
</dbReference>
<dbReference type="GO" id="GO:0000160">
    <property type="term" value="P:phosphorelay signal transduction system"/>
    <property type="evidence" value="ECO:0007669"/>
    <property type="project" value="InterPro"/>
</dbReference>
<dbReference type="Pfam" id="PF00072">
    <property type="entry name" value="Response_reg"/>
    <property type="match status" value="1"/>
</dbReference>
<dbReference type="InterPro" id="IPR011006">
    <property type="entry name" value="CheY-like_superfamily"/>
</dbReference>
<dbReference type="Proteomes" id="UP000634668">
    <property type="component" value="Unassembled WGS sequence"/>
</dbReference>
<accession>A0A918IQ19</accession>
<dbReference type="Gene3D" id="3.40.50.2300">
    <property type="match status" value="1"/>
</dbReference>
<evidence type="ECO:0000313" key="3">
    <source>
        <dbReference type="EMBL" id="GGW26297.1"/>
    </source>
</evidence>
<dbReference type="AlphaFoldDB" id="A0A918IQ19"/>
<comment type="caution">
    <text evidence="3">The sequence shown here is derived from an EMBL/GenBank/DDBJ whole genome shotgun (WGS) entry which is preliminary data.</text>
</comment>
<dbReference type="PANTHER" id="PTHR44520:SF2">
    <property type="entry name" value="RESPONSE REGULATOR RCP1"/>
    <property type="match status" value="1"/>
</dbReference>
<dbReference type="EMBL" id="BMWP01000004">
    <property type="protein sequence ID" value="GGW26297.1"/>
    <property type="molecule type" value="Genomic_DNA"/>
</dbReference>
<evidence type="ECO:0000256" key="1">
    <source>
        <dbReference type="PROSITE-ProRule" id="PRU00169"/>
    </source>
</evidence>
<reference evidence="3" key="1">
    <citation type="journal article" date="2014" name="Int. J. Syst. Evol. Microbiol.">
        <title>Complete genome sequence of Corynebacterium casei LMG S-19264T (=DSM 44701T), isolated from a smear-ripened cheese.</title>
        <authorList>
            <consortium name="US DOE Joint Genome Institute (JGI-PGF)"/>
            <person name="Walter F."/>
            <person name="Albersmeier A."/>
            <person name="Kalinowski J."/>
            <person name="Ruckert C."/>
        </authorList>
    </citation>
    <scope>NUCLEOTIDE SEQUENCE</scope>
    <source>
        <strain evidence="3">KCTC 12113</strain>
    </source>
</reference>
<sequence length="150" mass="17023">MNNAHIQIMLADDDEDDCMFFKDALDELTLPVSLKTMNNGVELMNYLQHNFTNLPHILFLDLNMPCKTGFECLTEIKQSEELKNLPVVIYSTSNNPQVIDTLYGKGAHHYIRKPAAFSDLKTVIKKAISLLTANIGLQPKKEIFLIEPEN</sequence>
<dbReference type="RefSeq" id="WP_026813017.1">
    <property type="nucleotide sequence ID" value="NZ_BMWP01000004.1"/>
</dbReference>
<gene>
    <name evidence="3" type="ORF">GCM10007383_09190</name>
</gene>